<feature type="region of interest" description="Disordered" evidence="2">
    <location>
        <begin position="262"/>
        <end position="302"/>
    </location>
</feature>
<dbReference type="AlphaFoldDB" id="X6MHJ4"/>
<accession>X6MHJ4</accession>
<dbReference type="EMBL" id="ASPP01020791">
    <property type="protein sequence ID" value="ETO13151.1"/>
    <property type="molecule type" value="Genomic_DNA"/>
</dbReference>
<evidence type="ECO:0000256" key="1">
    <source>
        <dbReference type="SAM" id="Coils"/>
    </source>
</evidence>
<evidence type="ECO:0000256" key="2">
    <source>
        <dbReference type="SAM" id="MobiDB-lite"/>
    </source>
</evidence>
<feature type="region of interest" description="Disordered" evidence="2">
    <location>
        <begin position="1"/>
        <end position="22"/>
    </location>
</feature>
<organism evidence="3 4">
    <name type="scientific">Reticulomyxa filosa</name>
    <dbReference type="NCBI Taxonomy" id="46433"/>
    <lineage>
        <taxon>Eukaryota</taxon>
        <taxon>Sar</taxon>
        <taxon>Rhizaria</taxon>
        <taxon>Retaria</taxon>
        <taxon>Foraminifera</taxon>
        <taxon>Monothalamids</taxon>
        <taxon>Reticulomyxidae</taxon>
        <taxon>Reticulomyxa</taxon>
    </lineage>
</organism>
<gene>
    <name evidence="3" type="ORF">RFI_24225</name>
</gene>
<reference evidence="3 4" key="1">
    <citation type="journal article" date="2013" name="Curr. Biol.">
        <title>The Genome of the Foraminiferan Reticulomyxa filosa.</title>
        <authorList>
            <person name="Glockner G."/>
            <person name="Hulsmann N."/>
            <person name="Schleicher M."/>
            <person name="Noegel A.A."/>
            <person name="Eichinger L."/>
            <person name="Gallinger C."/>
            <person name="Pawlowski J."/>
            <person name="Sierra R."/>
            <person name="Euteneuer U."/>
            <person name="Pillet L."/>
            <person name="Moustafa A."/>
            <person name="Platzer M."/>
            <person name="Groth M."/>
            <person name="Szafranski K."/>
            <person name="Schliwa M."/>
        </authorList>
    </citation>
    <scope>NUCLEOTIDE SEQUENCE [LARGE SCALE GENOMIC DNA]</scope>
</reference>
<protein>
    <submittedName>
        <fullName evidence="3">Uncharacterized protein</fullName>
    </submittedName>
</protein>
<keyword evidence="1" id="KW-0175">Coiled coil</keyword>
<comment type="caution">
    <text evidence="3">The sequence shown here is derived from an EMBL/GenBank/DDBJ whole genome shotgun (WGS) entry which is preliminary data.</text>
</comment>
<sequence>MKKESLQQELQSSKKATESLKSDITELQNDLQTLKNEKEEVSTQLFQYQVMTQAQQEELNTQNEQMDRKNKSCAAMALQLSTLQSDILTLKEEIIALERIKKEKEYARLMNDGKDSDEKMQVPNVANTSSGCKNCDVFSGEVTNLKIELNLAKTKISMFDQIKKERDDYHCMRFYKSLQKCTHNKHLYLKKFTCERIITNMHIFDVLLLTKKIRKLEDQLKMMQLKMDSLKQKHEEKNNVLESQLGSSVPLSFSSVDCPNDTNENKSKIPADNPVQASTDLEENNCKSLGSSKKRSRTEFEETNEVYLKGDDESYGAPDSKRRKIVLVYVFLLFLGKFEKDDTKKIKKVKHNFSYL</sequence>
<name>X6MHJ4_RETFI</name>
<keyword evidence="4" id="KW-1185">Reference proteome</keyword>
<feature type="coiled-coil region" evidence="1">
    <location>
        <begin position="206"/>
        <end position="240"/>
    </location>
</feature>
<evidence type="ECO:0000313" key="3">
    <source>
        <dbReference type="EMBL" id="ETO13151.1"/>
    </source>
</evidence>
<evidence type="ECO:0000313" key="4">
    <source>
        <dbReference type="Proteomes" id="UP000023152"/>
    </source>
</evidence>
<dbReference type="Proteomes" id="UP000023152">
    <property type="component" value="Unassembled WGS sequence"/>
</dbReference>
<proteinExistence type="predicted"/>